<dbReference type="Proteomes" id="UP000198525">
    <property type="component" value="Unassembled WGS sequence"/>
</dbReference>
<evidence type="ECO:0000259" key="1">
    <source>
        <dbReference type="PROSITE" id="PS50404"/>
    </source>
</evidence>
<name>A0A1G8RB45_9GAMM</name>
<accession>A0A1G8RB45</accession>
<dbReference type="GO" id="GO:0016740">
    <property type="term" value="F:transferase activity"/>
    <property type="evidence" value="ECO:0007669"/>
    <property type="project" value="UniProtKB-KW"/>
</dbReference>
<sequence length="201" mass="21948">MELYLNATSPYARVARIVALERGLTDDVSLRWCDPWVDDEALLAVNPASRVPALVTDEGTTLSESLLIAQYLNARGNGIDLLPGAALAEVLSHTGFGQGLIDAAFTTVIARKHQGAAADESVLGQRRERAIARLLATLEGHERTRKGEPEPLTLGDIVVGVALDYLSFRLPEVDWPSRHQQLAAWHRALLGRESFRETAFA</sequence>
<gene>
    <name evidence="2" type="ORF">SAMN04487954_103156</name>
</gene>
<dbReference type="EMBL" id="FNES01000003">
    <property type="protein sequence ID" value="SDJ14141.1"/>
    <property type="molecule type" value="Genomic_DNA"/>
</dbReference>
<dbReference type="SUPFAM" id="SSF47616">
    <property type="entry name" value="GST C-terminal domain-like"/>
    <property type="match status" value="1"/>
</dbReference>
<dbReference type="PROSITE" id="PS50404">
    <property type="entry name" value="GST_NTER"/>
    <property type="match status" value="1"/>
</dbReference>
<dbReference type="InterPro" id="IPR036282">
    <property type="entry name" value="Glutathione-S-Trfase_C_sf"/>
</dbReference>
<dbReference type="AlphaFoldDB" id="A0A1G8RB45"/>
<dbReference type="Pfam" id="PF13409">
    <property type="entry name" value="GST_N_2"/>
    <property type="match status" value="1"/>
</dbReference>
<keyword evidence="3" id="KW-1185">Reference proteome</keyword>
<dbReference type="RefSeq" id="WP_089683654.1">
    <property type="nucleotide sequence ID" value="NZ_FNES01000003.1"/>
</dbReference>
<dbReference type="Pfam" id="PF13410">
    <property type="entry name" value="GST_C_2"/>
    <property type="match status" value="1"/>
</dbReference>
<keyword evidence="2" id="KW-0808">Transferase</keyword>
<dbReference type="Gene3D" id="1.20.1050.10">
    <property type="match status" value="1"/>
</dbReference>
<dbReference type="InterPro" id="IPR036249">
    <property type="entry name" value="Thioredoxin-like_sf"/>
</dbReference>
<protein>
    <submittedName>
        <fullName evidence="2">Glutathione S-transferase</fullName>
    </submittedName>
</protein>
<organism evidence="2 3">
    <name type="scientific">Billgrantia gudaonensis</name>
    <dbReference type="NCBI Taxonomy" id="376427"/>
    <lineage>
        <taxon>Bacteria</taxon>
        <taxon>Pseudomonadati</taxon>
        <taxon>Pseudomonadota</taxon>
        <taxon>Gammaproteobacteria</taxon>
        <taxon>Oceanospirillales</taxon>
        <taxon>Halomonadaceae</taxon>
        <taxon>Billgrantia</taxon>
    </lineage>
</organism>
<dbReference type="OrthoDB" id="8634103at2"/>
<dbReference type="STRING" id="376427.SAMN04487954_103156"/>
<dbReference type="SUPFAM" id="SSF52833">
    <property type="entry name" value="Thioredoxin-like"/>
    <property type="match status" value="1"/>
</dbReference>
<evidence type="ECO:0000313" key="3">
    <source>
        <dbReference type="Proteomes" id="UP000198525"/>
    </source>
</evidence>
<proteinExistence type="predicted"/>
<evidence type="ECO:0000313" key="2">
    <source>
        <dbReference type="EMBL" id="SDJ14141.1"/>
    </source>
</evidence>
<feature type="domain" description="GST N-terminal" evidence="1">
    <location>
        <begin position="1"/>
        <end position="80"/>
    </location>
</feature>
<dbReference type="Gene3D" id="3.40.30.10">
    <property type="entry name" value="Glutaredoxin"/>
    <property type="match status" value="1"/>
</dbReference>
<dbReference type="InterPro" id="IPR004045">
    <property type="entry name" value="Glutathione_S-Trfase_N"/>
</dbReference>
<reference evidence="2 3" key="1">
    <citation type="submission" date="2016-10" db="EMBL/GenBank/DDBJ databases">
        <authorList>
            <person name="de Groot N.N."/>
        </authorList>
    </citation>
    <scope>NUCLEOTIDE SEQUENCE [LARGE SCALE GENOMIC DNA]</scope>
    <source>
        <strain evidence="2 3">CGMCC 1.6133</strain>
    </source>
</reference>